<comment type="cofactor">
    <cofactor evidence="1">
        <name>Zn(2+)</name>
        <dbReference type="ChEBI" id="CHEBI:29105"/>
    </cofactor>
</comment>
<comment type="similarity">
    <text evidence="2 7">Belongs to the peptidase M14 family.</text>
</comment>
<gene>
    <name evidence="10" type="ORF">ABR75_01220</name>
</gene>
<dbReference type="CDD" id="cd00596">
    <property type="entry name" value="Peptidase_M14_like"/>
    <property type="match status" value="1"/>
</dbReference>
<evidence type="ECO:0000256" key="5">
    <source>
        <dbReference type="ARBA" id="ARBA00022833"/>
    </source>
</evidence>
<evidence type="ECO:0000256" key="1">
    <source>
        <dbReference type="ARBA" id="ARBA00001947"/>
    </source>
</evidence>
<feature type="domain" description="Peptidase M14" evidence="9">
    <location>
        <begin position="3"/>
        <end position="253"/>
    </location>
</feature>
<dbReference type="GO" id="GO:0004181">
    <property type="term" value="F:metallocarboxypeptidase activity"/>
    <property type="evidence" value="ECO:0007669"/>
    <property type="project" value="InterPro"/>
</dbReference>
<dbReference type="Pfam" id="PF00246">
    <property type="entry name" value="Peptidase_M14"/>
    <property type="match status" value="1"/>
</dbReference>
<feature type="signal peptide" evidence="8">
    <location>
        <begin position="1"/>
        <end position="25"/>
    </location>
</feature>
<dbReference type="InterPro" id="IPR000834">
    <property type="entry name" value="Peptidase_M14"/>
</dbReference>
<dbReference type="AlphaFoldDB" id="A0A0R2QEU0"/>
<evidence type="ECO:0000256" key="4">
    <source>
        <dbReference type="ARBA" id="ARBA00022801"/>
    </source>
</evidence>
<dbReference type="Gene3D" id="3.40.630.10">
    <property type="entry name" value="Zn peptidases"/>
    <property type="match status" value="1"/>
</dbReference>
<keyword evidence="5" id="KW-0862">Zinc</keyword>
<reference evidence="10 11" key="1">
    <citation type="submission" date="2015-10" db="EMBL/GenBank/DDBJ databases">
        <title>Metagenome-Assembled Genomes uncover a global brackish microbiome.</title>
        <authorList>
            <person name="Hugerth L.W."/>
            <person name="Larsson J."/>
            <person name="Alneberg J."/>
            <person name="Lindh M.V."/>
            <person name="Legrand C."/>
            <person name="Pinhassi J."/>
            <person name="Andersson A.F."/>
        </authorList>
    </citation>
    <scope>NUCLEOTIDE SEQUENCE [LARGE SCALE GENOMIC DNA]</scope>
    <source>
        <strain evidence="10">BACL6 MAG-120924-bin43</strain>
    </source>
</reference>
<dbReference type="GO" id="GO:0008270">
    <property type="term" value="F:zinc ion binding"/>
    <property type="evidence" value="ECO:0007669"/>
    <property type="project" value="InterPro"/>
</dbReference>
<dbReference type="GO" id="GO:0005615">
    <property type="term" value="C:extracellular space"/>
    <property type="evidence" value="ECO:0007669"/>
    <property type="project" value="TreeGrafter"/>
</dbReference>
<comment type="caution">
    <text evidence="10">The sequence shown here is derived from an EMBL/GenBank/DDBJ whole genome shotgun (WGS) entry which is preliminary data.</text>
</comment>
<keyword evidence="6" id="KW-0482">Metalloprotease</keyword>
<keyword evidence="4" id="KW-0378">Hydrolase</keyword>
<comment type="caution">
    <text evidence="7">Lacks conserved residue(s) required for the propagation of feature annotation.</text>
</comment>
<dbReference type="Proteomes" id="UP000051017">
    <property type="component" value="Unassembled WGS sequence"/>
</dbReference>
<evidence type="ECO:0000256" key="8">
    <source>
        <dbReference type="SAM" id="SignalP"/>
    </source>
</evidence>
<sequence>MRKLRAFAVVIGLFGTAVVAQSAHAQSSSFLERRVIGTSVMGKPIEAVRLGTKGGVVVVVVGVIHGNEAAGLLITDKLQESVVPKGIDLWIVPTMNPDGTALDQRGNANQVDLNRNFPYNWAKMGKPGYWQFAGKSKASEPETKAVVAFMREIKPALGIWYHQDLNIISPGTGLEGTMRSTYSRLTGIPIKRITGGTYTGVAATWQRRSVKNGMAFVVELGKTLSTRQAQVHVRAVREISMLLRNGLSSKLVK</sequence>
<protein>
    <recommendedName>
        <fullName evidence="9">Peptidase M14 domain-containing protein</fullName>
    </recommendedName>
</protein>
<evidence type="ECO:0000313" key="11">
    <source>
        <dbReference type="Proteomes" id="UP000051017"/>
    </source>
</evidence>
<dbReference type="GO" id="GO:0006508">
    <property type="term" value="P:proteolysis"/>
    <property type="evidence" value="ECO:0007669"/>
    <property type="project" value="UniProtKB-KW"/>
</dbReference>
<keyword evidence="3" id="KW-0645">Protease</keyword>
<dbReference type="PROSITE" id="PS52035">
    <property type="entry name" value="PEPTIDASE_M14"/>
    <property type="match status" value="1"/>
</dbReference>
<evidence type="ECO:0000313" key="10">
    <source>
        <dbReference type="EMBL" id="KRO48825.1"/>
    </source>
</evidence>
<proteinExistence type="inferred from homology"/>
<dbReference type="SUPFAM" id="SSF53187">
    <property type="entry name" value="Zn-dependent exopeptidases"/>
    <property type="match status" value="1"/>
</dbReference>
<dbReference type="SMART" id="SM00631">
    <property type="entry name" value="Zn_pept"/>
    <property type="match status" value="1"/>
</dbReference>
<evidence type="ECO:0000256" key="7">
    <source>
        <dbReference type="PROSITE-ProRule" id="PRU01379"/>
    </source>
</evidence>
<evidence type="ECO:0000256" key="2">
    <source>
        <dbReference type="ARBA" id="ARBA00005988"/>
    </source>
</evidence>
<evidence type="ECO:0000259" key="9">
    <source>
        <dbReference type="PROSITE" id="PS52035"/>
    </source>
</evidence>
<organism evidence="10 11">
    <name type="scientific">Acidimicrobiia bacterium BACL6 MAG-120924-bin43</name>
    <dbReference type="NCBI Taxonomy" id="1655583"/>
    <lineage>
        <taxon>Bacteria</taxon>
        <taxon>Bacillati</taxon>
        <taxon>Actinomycetota</taxon>
        <taxon>Acidimicrobiia</taxon>
        <taxon>acIV cluster</taxon>
    </lineage>
</organism>
<accession>A0A0R2QEU0</accession>
<dbReference type="PANTHER" id="PTHR11705:SF143">
    <property type="entry name" value="SLL0236 PROTEIN"/>
    <property type="match status" value="1"/>
</dbReference>
<evidence type="ECO:0000256" key="6">
    <source>
        <dbReference type="ARBA" id="ARBA00023049"/>
    </source>
</evidence>
<dbReference type="EMBL" id="LIBJ01000059">
    <property type="protein sequence ID" value="KRO48825.1"/>
    <property type="molecule type" value="Genomic_DNA"/>
</dbReference>
<name>A0A0R2QEU0_9ACTN</name>
<evidence type="ECO:0000256" key="3">
    <source>
        <dbReference type="ARBA" id="ARBA00022670"/>
    </source>
</evidence>
<dbReference type="PANTHER" id="PTHR11705">
    <property type="entry name" value="PROTEASE FAMILY M14 CARBOXYPEPTIDASE A,B"/>
    <property type="match status" value="1"/>
</dbReference>
<keyword evidence="8" id="KW-0732">Signal</keyword>
<feature type="chain" id="PRO_5006422185" description="Peptidase M14 domain-containing protein" evidence="8">
    <location>
        <begin position="26"/>
        <end position="253"/>
    </location>
</feature>